<evidence type="ECO:0000313" key="2">
    <source>
        <dbReference type="Proteomes" id="UP000095300"/>
    </source>
</evidence>
<dbReference type="Pfam" id="PF16053">
    <property type="entry name" value="MRP-S34"/>
    <property type="match status" value="1"/>
</dbReference>
<dbReference type="KEGG" id="scac:106090458"/>
<dbReference type="PANTHER" id="PTHR28589">
    <property type="entry name" value="28S RIBOSOMAL PROTEIN S34, MITOCHONDRIAL"/>
    <property type="match status" value="1"/>
</dbReference>
<dbReference type="InterPro" id="IPR032053">
    <property type="entry name" value="Ribosomal_mS34"/>
</dbReference>
<proteinExistence type="predicted"/>
<keyword evidence="2" id="KW-1185">Reference proteome</keyword>
<accession>A0A1I8PC70</accession>
<dbReference type="GO" id="GO:0005739">
    <property type="term" value="C:mitochondrion"/>
    <property type="evidence" value="ECO:0007669"/>
    <property type="project" value="InterPro"/>
</dbReference>
<reference evidence="1" key="1">
    <citation type="submission" date="2020-05" db="UniProtKB">
        <authorList>
            <consortium name="EnsemblMetazoa"/>
        </authorList>
    </citation>
    <scope>IDENTIFICATION</scope>
    <source>
        <strain evidence="1">USDA</strain>
    </source>
</reference>
<evidence type="ECO:0000313" key="1">
    <source>
        <dbReference type="EnsemblMetazoa" id="SCAU006737-PA"/>
    </source>
</evidence>
<dbReference type="OrthoDB" id="16434at2759"/>
<sequence>MATKTIKLVGRTTDFKGKTLWEIVGDLKDFGVGRLLVRNMFQRYAEPCYMRILKVETVDGSQNSDNPRKVKVTVQKTWRGVTLPKPVEIYSTSYKADYELVEKEDEHKYLQNNSKIVEKLLSTHVEFPPLLREFVCEETGQKDPKMKVHFKATDNKFVRLAKEGEKPDIQITMGLGQPAPVSQKLYEGVL</sequence>
<dbReference type="PANTHER" id="PTHR28589:SF1">
    <property type="entry name" value="SMALL RIBOSOMAL SUBUNIT PROTEIN MS34"/>
    <property type="match status" value="1"/>
</dbReference>
<gene>
    <name evidence="1" type="primary">106090458</name>
</gene>
<dbReference type="Proteomes" id="UP000095300">
    <property type="component" value="Unassembled WGS sequence"/>
</dbReference>
<name>A0A1I8PC70_STOCA</name>
<dbReference type="EnsemblMetazoa" id="SCAU006737-RA">
    <property type="protein sequence ID" value="SCAU006737-PA"/>
    <property type="gene ID" value="SCAU006737"/>
</dbReference>
<dbReference type="STRING" id="35570.A0A1I8PC70"/>
<dbReference type="AlphaFoldDB" id="A0A1I8PC70"/>
<dbReference type="VEuPathDB" id="VectorBase:SCAU006737"/>
<protein>
    <submittedName>
        <fullName evidence="1">Uncharacterized protein</fullName>
    </submittedName>
</protein>
<organism evidence="1 2">
    <name type="scientific">Stomoxys calcitrans</name>
    <name type="common">Stable fly</name>
    <name type="synonym">Conops calcitrans</name>
    <dbReference type="NCBI Taxonomy" id="35570"/>
    <lineage>
        <taxon>Eukaryota</taxon>
        <taxon>Metazoa</taxon>
        <taxon>Ecdysozoa</taxon>
        <taxon>Arthropoda</taxon>
        <taxon>Hexapoda</taxon>
        <taxon>Insecta</taxon>
        <taxon>Pterygota</taxon>
        <taxon>Neoptera</taxon>
        <taxon>Endopterygota</taxon>
        <taxon>Diptera</taxon>
        <taxon>Brachycera</taxon>
        <taxon>Muscomorpha</taxon>
        <taxon>Muscoidea</taxon>
        <taxon>Muscidae</taxon>
        <taxon>Stomoxys</taxon>
    </lineage>
</organism>
<dbReference type="GO" id="GO:0003735">
    <property type="term" value="F:structural constituent of ribosome"/>
    <property type="evidence" value="ECO:0007669"/>
    <property type="project" value="InterPro"/>
</dbReference>